<feature type="transmembrane region" description="Helical" evidence="8">
    <location>
        <begin position="326"/>
        <end position="350"/>
    </location>
</feature>
<comment type="similarity">
    <text evidence="2 8">Belongs to the major facilitator superfamily. Bcr/CmlA family.</text>
</comment>
<feature type="transmembrane region" description="Helical" evidence="8">
    <location>
        <begin position="84"/>
        <end position="107"/>
    </location>
</feature>
<proteinExistence type="inferred from homology"/>
<dbReference type="EMBL" id="SAUY01000003">
    <property type="protein sequence ID" value="RWR34280.1"/>
    <property type="molecule type" value="Genomic_DNA"/>
</dbReference>
<dbReference type="InterPro" id="IPR020846">
    <property type="entry name" value="MFS_dom"/>
</dbReference>
<dbReference type="Proteomes" id="UP000284451">
    <property type="component" value="Unassembled WGS sequence"/>
</dbReference>
<evidence type="ECO:0000313" key="17">
    <source>
        <dbReference type="Proteomes" id="UP000285710"/>
    </source>
</evidence>
<evidence type="ECO:0000313" key="14">
    <source>
        <dbReference type="Proteomes" id="UP000284451"/>
    </source>
</evidence>
<dbReference type="PANTHER" id="PTHR23502:SF132">
    <property type="entry name" value="POLYAMINE TRANSPORTER 2-RELATED"/>
    <property type="match status" value="1"/>
</dbReference>
<dbReference type="SUPFAM" id="SSF103473">
    <property type="entry name" value="MFS general substrate transporter"/>
    <property type="match status" value="1"/>
</dbReference>
<feature type="transmembrane region" description="Helical" evidence="8">
    <location>
        <begin position="266"/>
        <end position="287"/>
    </location>
</feature>
<dbReference type="GO" id="GO:0042910">
    <property type="term" value="F:xenobiotic transmembrane transporter activity"/>
    <property type="evidence" value="ECO:0007669"/>
    <property type="project" value="InterPro"/>
</dbReference>
<dbReference type="Pfam" id="PF07690">
    <property type="entry name" value="MFS_1"/>
    <property type="match status" value="1"/>
</dbReference>
<keyword evidence="6 8" id="KW-1133">Transmembrane helix</keyword>
<accession>A0A443KNA8</accession>
<name>A0A443K0P3_9RHOB</name>
<comment type="caution">
    <text evidence="8">Lacks conserved residue(s) required for the propagation of feature annotation.</text>
</comment>
<keyword evidence="17" id="KW-1185">Reference proteome</keyword>
<dbReference type="EMBL" id="SAUW01000006">
    <property type="protein sequence ID" value="RWR13123.1"/>
    <property type="molecule type" value="Genomic_DNA"/>
</dbReference>
<feature type="transmembrane region" description="Helical" evidence="8">
    <location>
        <begin position="293"/>
        <end position="314"/>
    </location>
</feature>
<feature type="transmembrane region" description="Helical" evidence="8">
    <location>
        <begin position="30"/>
        <end position="49"/>
    </location>
</feature>
<organism evidence="12 16">
    <name type="scientific">Paenirhodobacter populi</name>
    <dbReference type="NCBI Taxonomy" id="2306993"/>
    <lineage>
        <taxon>Bacteria</taxon>
        <taxon>Pseudomonadati</taxon>
        <taxon>Pseudomonadota</taxon>
        <taxon>Alphaproteobacteria</taxon>
        <taxon>Rhodobacterales</taxon>
        <taxon>Rhodobacter group</taxon>
        <taxon>Paenirhodobacter</taxon>
    </lineage>
</organism>
<evidence type="ECO:0000256" key="7">
    <source>
        <dbReference type="ARBA" id="ARBA00023136"/>
    </source>
</evidence>
<dbReference type="Proteomes" id="UP000285710">
    <property type="component" value="Unassembled WGS sequence"/>
</dbReference>
<dbReference type="PROSITE" id="PS50850">
    <property type="entry name" value="MFS"/>
    <property type="match status" value="1"/>
</dbReference>
<feature type="domain" description="Major facilitator superfamily (MFS) profile" evidence="9">
    <location>
        <begin position="1"/>
        <end position="379"/>
    </location>
</feature>
<accession>A0A443IYM2</accession>
<comment type="caution">
    <text evidence="12">The sequence shown here is derived from an EMBL/GenBank/DDBJ whole genome shotgun (WGS) entry which is preliminary data.</text>
</comment>
<dbReference type="InterPro" id="IPR011701">
    <property type="entry name" value="MFS"/>
</dbReference>
<accession>A0A443JA96</accession>
<comment type="subcellular location">
    <subcellularLocation>
        <location evidence="8">Cell inner membrane</location>
        <topology evidence="8">Multi-pass membrane protein</topology>
    </subcellularLocation>
    <subcellularLocation>
        <location evidence="1">Cell membrane</location>
        <topology evidence="1">Multi-pass membrane protein</topology>
    </subcellularLocation>
</comment>
<keyword evidence="8" id="KW-0997">Cell inner membrane</keyword>
<dbReference type="InterPro" id="IPR004812">
    <property type="entry name" value="Efflux_drug-R_Bcr/CmlA"/>
</dbReference>
<evidence type="ECO:0000313" key="13">
    <source>
        <dbReference type="EMBL" id="RWR34280.1"/>
    </source>
</evidence>
<sequence length="383" mass="40865">MMALVAFSIDAMLPSLPVIARELSPQDVNRAQLVLTIFMMGMGLGTFFAGPVSDAIGRKSTLAGGLAIYVVGALLAVWSKSLEMLLLARFIQGIGASAGRIVSMALIRDLYAGSDMAKITSFVMMFFILIPAIAPTIGGLLALQFGWRGVFGAFVVFGIVLVSWMGLRQPETLPDARRRPLIPAQLLAGAREVLSNRDVVLYTLVIALGFGQMFALLSSAPQLFAAFGVTDTFPYWFGFGAILAGSASAFNARFVMRLGMHRISRAAYLMQMVVSAGMLALLLLGHIVGPGWFWLIFLWNVSVFFMAGVTFGNLNAMAMQKMGHLAGMAASVIAAISTIGAVVIAAPVGLMFRGTPMPLVVAALICSTIAWWILGRTTQPGEE</sequence>
<dbReference type="OrthoDB" id="9800416at2"/>
<evidence type="ECO:0000313" key="16">
    <source>
        <dbReference type="Proteomes" id="UP000285295"/>
    </source>
</evidence>
<keyword evidence="5 8" id="KW-0812">Transmembrane</keyword>
<keyword evidence="4" id="KW-1003">Cell membrane</keyword>
<evidence type="ECO:0000256" key="4">
    <source>
        <dbReference type="ARBA" id="ARBA00022475"/>
    </source>
</evidence>
<feature type="transmembrane region" description="Helical" evidence="8">
    <location>
        <begin position="119"/>
        <end position="143"/>
    </location>
</feature>
<feature type="transmembrane region" description="Helical" evidence="8">
    <location>
        <begin position="356"/>
        <end position="374"/>
    </location>
</feature>
<dbReference type="Proteomes" id="UP000284476">
    <property type="component" value="Unassembled WGS sequence"/>
</dbReference>
<feature type="transmembrane region" description="Helical" evidence="8">
    <location>
        <begin position="199"/>
        <end position="221"/>
    </location>
</feature>
<evidence type="ECO:0000256" key="3">
    <source>
        <dbReference type="ARBA" id="ARBA00022448"/>
    </source>
</evidence>
<protein>
    <recommendedName>
        <fullName evidence="8">Bcr/CflA family efflux transporter</fullName>
    </recommendedName>
</protein>
<feature type="transmembrane region" description="Helical" evidence="8">
    <location>
        <begin position="61"/>
        <end position="78"/>
    </location>
</feature>
<dbReference type="InterPro" id="IPR005829">
    <property type="entry name" value="Sugar_transporter_CS"/>
</dbReference>
<evidence type="ECO:0000256" key="8">
    <source>
        <dbReference type="RuleBase" id="RU365088"/>
    </source>
</evidence>
<reference evidence="14 15" key="1">
    <citation type="submission" date="2019-01" db="EMBL/GenBank/DDBJ databases">
        <title>Sinorhodobacter populi sp. nov. isolated from the symptomatic bark tissue of Populus euramericana canker.</title>
        <authorList>
            <person name="Xu G."/>
        </authorList>
    </citation>
    <scope>NUCLEOTIDE SEQUENCE [LARGE SCALE GENOMIC DNA]</scope>
    <source>
        <strain evidence="13 14">07D10-4-3</strain>
        <strain evidence="10 17">2D-5</strain>
        <strain evidence="12 16">D19-10-3-21</strain>
        <strain evidence="11 15">SK2B-1</strain>
    </source>
</reference>
<accession>A0A443K0P3</accession>
<dbReference type="PROSITE" id="PS00216">
    <property type="entry name" value="SUGAR_TRANSPORT_1"/>
    <property type="match status" value="1"/>
</dbReference>
<dbReference type="CDD" id="cd17320">
    <property type="entry name" value="MFS_MdfA_MDR_like"/>
    <property type="match status" value="1"/>
</dbReference>
<reference evidence="14 15" key="2">
    <citation type="submission" date="2019-01" db="EMBL/GenBank/DDBJ databases">
        <authorList>
            <person name="Li Y."/>
        </authorList>
    </citation>
    <scope>NUCLEOTIDE SEQUENCE [LARGE SCALE GENOMIC DNA]</scope>
    <source>
        <strain evidence="13 14">07D10-4-3</strain>
        <strain evidence="10 17">2D-5</strain>
        <strain evidence="12 16">D19-10-3-21</strain>
        <strain evidence="11 15">SK2B-1</strain>
    </source>
</reference>
<dbReference type="PANTHER" id="PTHR23502">
    <property type="entry name" value="MAJOR FACILITATOR SUPERFAMILY"/>
    <property type="match status" value="1"/>
</dbReference>
<dbReference type="InterPro" id="IPR036259">
    <property type="entry name" value="MFS_trans_sf"/>
</dbReference>
<dbReference type="EMBL" id="SAUX01000036">
    <property type="protein sequence ID" value="RWR26285.1"/>
    <property type="molecule type" value="Genomic_DNA"/>
</dbReference>
<dbReference type="EMBL" id="SAUZ01000028">
    <property type="protein sequence ID" value="RWR17410.1"/>
    <property type="molecule type" value="Genomic_DNA"/>
</dbReference>
<dbReference type="Proteomes" id="UP000285295">
    <property type="component" value="Unassembled WGS sequence"/>
</dbReference>
<dbReference type="Gene3D" id="1.20.1720.10">
    <property type="entry name" value="Multidrug resistance protein D"/>
    <property type="match status" value="1"/>
</dbReference>
<keyword evidence="7 8" id="KW-0472">Membrane</keyword>
<evidence type="ECO:0000313" key="10">
    <source>
        <dbReference type="EMBL" id="RWR13123.1"/>
    </source>
</evidence>
<dbReference type="GO" id="GO:0005886">
    <property type="term" value="C:plasma membrane"/>
    <property type="evidence" value="ECO:0007669"/>
    <property type="project" value="UniProtKB-SubCell"/>
</dbReference>
<gene>
    <name evidence="13" type="ORF">D2T29_04710</name>
    <name evidence="11" type="ORF">D2T30_19105</name>
    <name evidence="12" type="ORF">D2T31_20585</name>
    <name evidence="10" type="ORF">D2T33_07715</name>
</gene>
<feature type="transmembrane region" description="Helical" evidence="8">
    <location>
        <begin position="149"/>
        <end position="167"/>
    </location>
</feature>
<evidence type="ECO:0000313" key="12">
    <source>
        <dbReference type="EMBL" id="RWR26285.1"/>
    </source>
</evidence>
<evidence type="ECO:0000256" key="5">
    <source>
        <dbReference type="ARBA" id="ARBA00022692"/>
    </source>
</evidence>
<dbReference type="NCBIfam" id="TIGR00710">
    <property type="entry name" value="efflux_Bcr_CflA"/>
    <property type="match status" value="1"/>
</dbReference>
<evidence type="ECO:0000256" key="2">
    <source>
        <dbReference type="ARBA" id="ARBA00006236"/>
    </source>
</evidence>
<evidence type="ECO:0000256" key="1">
    <source>
        <dbReference type="ARBA" id="ARBA00004651"/>
    </source>
</evidence>
<feature type="transmembrane region" description="Helical" evidence="8">
    <location>
        <begin position="233"/>
        <end position="254"/>
    </location>
</feature>
<evidence type="ECO:0000313" key="11">
    <source>
        <dbReference type="EMBL" id="RWR17410.1"/>
    </source>
</evidence>
<dbReference type="GO" id="GO:1990961">
    <property type="term" value="P:xenobiotic detoxification by transmembrane export across the plasma membrane"/>
    <property type="evidence" value="ECO:0007669"/>
    <property type="project" value="InterPro"/>
</dbReference>
<evidence type="ECO:0000313" key="15">
    <source>
        <dbReference type="Proteomes" id="UP000284476"/>
    </source>
</evidence>
<evidence type="ECO:0000259" key="9">
    <source>
        <dbReference type="PROSITE" id="PS50850"/>
    </source>
</evidence>
<evidence type="ECO:0000256" key="6">
    <source>
        <dbReference type="ARBA" id="ARBA00022989"/>
    </source>
</evidence>
<dbReference type="AlphaFoldDB" id="A0A443K0P3"/>
<keyword evidence="3 8" id="KW-0813">Transport</keyword>